<protein>
    <submittedName>
        <fullName evidence="2">Uncharacterized protein</fullName>
    </submittedName>
</protein>
<keyword evidence="3" id="KW-1185">Reference proteome</keyword>
<dbReference type="AlphaFoldDB" id="A0AAD6V524"/>
<name>A0AAD6V524_9AGAR</name>
<dbReference type="EMBL" id="JARJCW010000052">
    <property type="protein sequence ID" value="KAJ7203012.1"/>
    <property type="molecule type" value="Genomic_DNA"/>
</dbReference>
<dbReference type="Proteomes" id="UP001219525">
    <property type="component" value="Unassembled WGS sequence"/>
</dbReference>
<sequence>MNPPRVTRPRVVRCETVEDEDGVPRPDSPPHPLADFDSDDEEDIEPELEEELLTRVELNSEELLEEIFQAEDAHRGTYPLNITCLSLSKNSTIPDGRLTEDAMNTIRAHNFKVNVDQGSREYAKMKRAFPQLRDLPSLAELQASITFISGIKPVKYDCCTNSCCCFLGSYADLDACPYCSEARLDSRGRPRAVFEYIPLIPRLQALFADKKTCEELLYRANCHKRTTISDVFDSLSYRRLCQCHVRVDGEIFSHRHFDQPFDIAMGLSADGVCPFKNRKATC</sequence>
<feature type="compositionally biased region" description="Acidic residues" evidence="1">
    <location>
        <begin position="36"/>
        <end position="45"/>
    </location>
</feature>
<proteinExistence type="predicted"/>
<evidence type="ECO:0000313" key="2">
    <source>
        <dbReference type="EMBL" id="KAJ7203012.1"/>
    </source>
</evidence>
<evidence type="ECO:0000313" key="3">
    <source>
        <dbReference type="Proteomes" id="UP001219525"/>
    </source>
</evidence>
<feature type="non-terminal residue" evidence="2">
    <location>
        <position position="1"/>
    </location>
</feature>
<reference evidence="2" key="1">
    <citation type="submission" date="2023-03" db="EMBL/GenBank/DDBJ databases">
        <title>Massive genome expansion in bonnet fungi (Mycena s.s.) driven by repeated elements and novel gene families across ecological guilds.</title>
        <authorList>
            <consortium name="Lawrence Berkeley National Laboratory"/>
            <person name="Harder C.B."/>
            <person name="Miyauchi S."/>
            <person name="Viragh M."/>
            <person name="Kuo A."/>
            <person name="Thoen E."/>
            <person name="Andreopoulos B."/>
            <person name="Lu D."/>
            <person name="Skrede I."/>
            <person name="Drula E."/>
            <person name="Henrissat B."/>
            <person name="Morin E."/>
            <person name="Kohler A."/>
            <person name="Barry K."/>
            <person name="LaButti K."/>
            <person name="Morin E."/>
            <person name="Salamov A."/>
            <person name="Lipzen A."/>
            <person name="Mereny Z."/>
            <person name="Hegedus B."/>
            <person name="Baldrian P."/>
            <person name="Stursova M."/>
            <person name="Weitz H."/>
            <person name="Taylor A."/>
            <person name="Grigoriev I.V."/>
            <person name="Nagy L.G."/>
            <person name="Martin F."/>
            <person name="Kauserud H."/>
        </authorList>
    </citation>
    <scope>NUCLEOTIDE SEQUENCE</scope>
    <source>
        <strain evidence="2">9144</strain>
    </source>
</reference>
<evidence type="ECO:0000256" key="1">
    <source>
        <dbReference type="SAM" id="MobiDB-lite"/>
    </source>
</evidence>
<organism evidence="2 3">
    <name type="scientific">Mycena pura</name>
    <dbReference type="NCBI Taxonomy" id="153505"/>
    <lineage>
        <taxon>Eukaryota</taxon>
        <taxon>Fungi</taxon>
        <taxon>Dikarya</taxon>
        <taxon>Basidiomycota</taxon>
        <taxon>Agaricomycotina</taxon>
        <taxon>Agaricomycetes</taxon>
        <taxon>Agaricomycetidae</taxon>
        <taxon>Agaricales</taxon>
        <taxon>Marasmiineae</taxon>
        <taxon>Mycenaceae</taxon>
        <taxon>Mycena</taxon>
    </lineage>
</organism>
<comment type="caution">
    <text evidence="2">The sequence shown here is derived from an EMBL/GenBank/DDBJ whole genome shotgun (WGS) entry which is preliminary data.</text>
</comment>
<gene>
    <name evidence="2" type="ORF">GGX14DRAFT_369807</name>
</gene>
<feature type="region of interest" description="Disordered" evidence="1">
    <location>
        <begin position="1"/>
        <end position="45"/>
    </location>
</feature>
<accession>A0AAD6V524</accession>